<dbReference type="PIRSF" id="PIRSF029557">
    <property type="entry name" value="UCP029557"/>
    <property type="match status" value="1"/>
</dbReference>
<evidence type="ECO:0000259" key="1">
    <source>
        <dbReference type="Pfam" id="PF06938"/>
    </source>
</evidence>
<gene>
    <name evidence="3" type="ORF">SIN8267_00427</name>
</gene>
<dbReference type="Gene3D" id="2.30.270.10">
    <property type="entry name" value="duf1285 protein"/>
    <property type="match status" value="1"/>
</dbReference>
<reference evidence="3" key="1">
    <citation type="submission" date="2021-12" db="EMBL/GenBank/DDBJ databases">
        <authorList>
            <person name="Rodrigo-Torres L."/>
            <person name="Arahal R. D."/>
            <person name="Lucena T."/>
        </authorList>
    </citation>
    <scope>NUCLEOTIDE SEQUENCE</scope>
    <source>
        <strain evidence="3">CECT 8267</strain>
    </source>
</reference>
<evidence type="ECO:0000313" key="3">
    <source>
        <dbReference type="EMBL" id="CAH0990335.1"/>
    </source>
</evidence>
<dbReference type="InterPro" id="IPR023361">
    <property type="entry name" value="DUF1285_beta_roll_sf"/>
</dbReference>
<accession>A0ABM9ABH6</accession>
<name>A0ABM9ABH6_9GAMM</name>
<feature type="domain" description="DUF1285" evidence="2">
    <location>
        <begin position="89"/>
        <end position="174"/>
    </location>
</feature>
<dbReference type="EMBL" id="CAKLPX010000001">
    <property type="protein sequence ID" value="CAH0990335.1"/>
    <property type="molecule type" value="Genomic_DNA"/>
</dbReference>
<dbReference type="Proteomes" id="UP000838100">
    <property type="component" value="Unassembled WGS sequence"/>
</dbReference>
<evidence type="ECO:0000259" key="2">
    <source>
        <dbReference type="Pfam" id="PF21028"/>
    </source>
</evidence>
<keyword evidence="4" id="KW-1185">Reference proteome</keyword>
<organism evidence="3 4">
    <name type="scientific">Sinobacterium norvegicum</name>
    <dbReference type="NCBI Taxonomy" id="1641715"/>
    <lineage>
        <taxon>Bacteria</taxon>
        <taxon>Pseudomonadati</taxon>
        <taxon>Pseudomonadota</taxon>
        <taxon>Gammaproteobacteria</taxon>
        <taxon>Cellvibrionales</taxon>
        <taxon>Spongiibacteraceae</taxon>
        <taxon>Sinobacterium</taxon>
    </lineage>
</organism>
<dbReference type="RefSeq" id="WP_237443015.1">
    <property type="nucleotide sequence ID" value="NZ_CAKLPX010000001.1"/>
</dbReference>
<protein>
    <recommendedName>
        <fullName evidence="5">DUF1285 domain-containing protein</fullName>
    </recommendedName>
</protein>
<feature type="domain" description="DUF1285" evidence="1">
    <location>
        <begin position="21"/>
        <end position="86"/>
    </location>
</feature>
<evidence type="ECO:0008006" key="5">
    <source>
        <dbReference type="Google" id="ProtNLM"/>
    </source>
</evidence>
<dbReference type="Pfam" id="PF21028">
    <property type="entry name" value="DUF1285_C"/>
    <property type="match status" value="1"/>
</dbReference>
<dbReference type="Pfam" id="PF06938">
    <property type="entry name" value="DUF1285_N"/>
    <property type="match status" value="1"/>
</dbReference>
<sequence>MALTALDQLLTQVDGEQQSLPPLDQWNPELSGDMDMRIDKDGRWFHEGGEIERHKLVKLFASILRFEADHGFVLVTPVEKWKIAVAAAPFVGIDVEVEVETEGEQVVWLRTNVDEIVRIDCDHPLRFEQGVPLVQLRKGVDVRLNRACYYHLAEFAYEEKGEFYLRSAGQQFALPS</sequence>
<comment type="caution">
    <text evidence="3">The sequence shown here is derived from an EMBL/GenBank/DDBJ whole genome shotgun (WGS) entry which is preliminary data.</text>
</comment>
<evidence type="ECO:0000313" key="4">
    <source>
        <dbReference type="Proteomes" id="UP000838100"/>
    </source>
</evidence>
<dbReference type="Gene3D" id="3.10.540.10">
    <property type="entry name" value="duf1285 like domain"/>
    <property type="match status" value="1"/>
</dbReference>
<proteinExistence type="predicted"/>
<dbReference type="InterPro" id="IPR010707">
    <property type="entry name" value="DUF1285"/>
</dbReference>
<dbReference type="InterPro" id="IPR048342">
    <property type="entry name" value="DUF1285_C"/>
</dbReference>
<dbReference type="InterPro" id="IPR048341">
    <property type="entry name" value="DUF1285_N"/>
</dbReference>